<dbReference type="GO" id="GO:0003735">
    <property type="term" value="F:structural constituent of ribosome"/>
    <property type="evidence" value="ECO:0007669"/>
    <property type="project" value="TreeGrafter"/>
</dbReference>
<evidence type="ECO:0000256" key="1">
    <source>
        <dbReference type="ARBA" id="ARBA00025604"/>
    </source>
</evidence>
<evidence type="ECO:0000313" key="4">
    <source>
        <dbReference type="EMBL" id="HIQ70056.1"/>
    </source>
</evidence>
<accession>A0A9D1CNR0</accession>
<dbReference type="AlphaFoldDB" id="A0A9D1CNR0"/>
<proteinExistence type="predicted"/>
<organism evidence="4 5">
    <name type="scientific">Candidatus Avoscillospira stercorigallinarum</name>
    <dbReference type="NCBI Taxonomy" id="2840708"/>
    <lineage>
        <taxon>Bacteria</taxon>
        <taxon>Bacillati</taxon>
        <taxon>Bacillota</taxon>
        <taxon>Clostridia</taxon>
        <taxon>Eubacteriales</taxon>
        <taxon>Oscillospiraceae</taxon>
        <taxon>Oscillospiraceae incertae sedis</taxon>
        <taxon>Candidatus Avoscillospira</taxon>
    </lineage>
</organism>
<gene>
    <name evidence="4" type="ORF">IAA67_06985</name>
</gene>
<evidence type="ECO:0000313" key="5">
    <source>
        <dbReference type="Proteomes" id="UP000886874"/>
    </source>
</evidence>
<feature type="region of interest" description="Disordered" evidence="2">
    <location>
        <begin position="69"/>
        <end position="146"/>
    </location>
</feature>
<protein>
    <submittedName>
        <fullName evidence="4">S1 RNA-binding domain-containing protein</fullName>
    </submittedName>
</protein>
<dbReference type="GO" id="GO:0003729">
    <property type="term" value="F:mRNA binding"/>
    <property type="evidence" value="ECO:0007669"/>
    <property type="project" value="TreeGrafter"/>
</dbReference>
<dbReference type="Pfam" id="PF00575">
    <property type="entry name" value="S1"/>
    <property type="match status" value="1"/>
</dbReference>
<evidence type="ECO:0000259" key="3">
    <source>
        <dbReference type="PROSITE" id="PS50126"/>
    </source>
</evidence>
<reference evidence="4" key="2">
    <citation type="journal article" date="2021" name="PeerJ">
        <title>Extensive microbial diversity within the chicken gut microbiome revealed by metagenomics and culture.</title>
        <authorList>
            <person name="Gilroy R."/>
            <person name="Ravi A."/>
            <person name="Getino M."/>
            <person name="Pursley I."/>
            <person name="Horton D.L."/>
            <person name="Alikhan N.F."/>
            <person name="Baker D."/>
            <person name="Gharbi K."/>
            <person name="Hall N."/>
            <person name="Watson M."/>
            <person name="Adriaenssens E.M."/>
            <person name="Foster-Nyarko E."/>
            <person name="Jarju S."/>
            <person name="Secka A."/>
            <person name="Antonio M."/>
            <person name="Oren A."/>
            <person name="Chaudhuri R.R."/>
            <person name="La Ragione R."/>
            <person name="Hildebrand F."/>
            <person name="Pallen M.J."/>
        </authorList>
    </citation>
    <scope>NUCLEOTIDE SEQUENCE</scope>
    <source>
        <strain evidence="4">ChiSjej2B20-13462</strain>
    </source>
</reference>
<dbReference type="SMART" id="SM00316">
    <property type="entry name" value="S1"/>
    <property type="match status" value="1"/>
</dbReference>
<evidence type="ECO:0000256" key="2">
    <source>
        <dbReference type="SAM" id="MobiDB-lite"/>
    </source>
</evidence>
<sequence>MELTVGAIVEGKVKSITKFGAFISLSDTQTGMVHISEITHAYVNDIHEHLTEGQDVKVMVIGLENGKINLSIRRTLPPPPRPAQDRGRHGDRPRSDSRPPRPRTSAPAERQPQSFDDMLKQFMADSDSKISGLKQYSDRKTKNRRR</sequence>
<feature type="domain" description="S1 motif" evidence="3">
    <location>
        <begin position="6"/>
        <end position="73"/>
    </location>
</feature>
<comment type="caution">
    <text evidence="4">The sequence shown here is derived from an EMBL/GenBank/DDBJ whole genome shotgun (WGS) entry which is preliminary data.</text>
</comment>
<dbReference type="PROSITE" id="PS50126">
    <property type="entry name" value="S1"/>
    <property type="match status" value="1"/>
</dbReference>
<dbReference type="InterPro" id="IPR050437">
    <property type="entry name" value="Ribos_protein_bS1-like"/>
</dbReference>
<dbReference type="GO" id="GO:0006412">
    <property type="term" value="P:translation"/>
    <property type="evidence" value="ECO:0007669"/>
    <property type="project" value="TreeGrafter"/>
</dbReference>
<dbReference type="EMBL" id="DVFN01000099">
    <property type="protein sequence ID" value="HIQ70056.1"/>
    <property type="molecule type" value="Genomic_DNA"/>
</dbReference>
<dbReference type="SUPFAM" id="SSF50249">
    <property type="entry name" value="Nucleic acid-binding proteins"/>
    <property type="match status" value="1"/>
</dbReference>
<dbReference type="Proteomes" id="UP000886874">
    <property type="component" value="Unassembled WGS sequence"/>
</dbReference>
<dbReference type="PANTHER" id="PTHR10724">
    <property type="entry name" value="30S RIBOSOMAL PROTEIN S1"/>
    <property type="match status" value="1"/>
</dbReference>
<dbReference type="FunFam" id="2.40.50.140:FF:000103">
    <property type="entry name" value="protein RRP5 homolog"/>
    <property type="match status" value="1"/>
</dbReference>
<feature type="compositionally biased region" description="Basic and acidic residues" evidence="2">
    <location>
        <begin position="83"/>
        <end position="99"/>
    </location>
</feature>
<dbReference type="Gene3D" id="2.40.50.140">
    <property type="entry name" value="Nucleic acid-binding proteins"/>
    <property type="match status" value="1"/>
</dbReference>
<dbReference type="InterPro" id="IPR012340">
    <property type="entry name" value="NA-bd_OB-fold"/>
</dbReference>
<comment type="function">
    <text evidence="1">Binds mRNA; thus facilitating recognition of the initiation point. It is needed to translate mRNA with a short Shine-Dalgarno (SD) purine-rich sequence.</text>
</comment>
<name>A0A9D1CNR0_9FIRM</name>
<dbReference type="InterPro" id="IPR003029">
    <property type="entry name" value="S1_domain"/>
</dbReference>
<reference evidence="4" key="1">
    <citation type="submission" date="2020-10" db="EMBL/GenBank/DDBJ databases">
        <authorList>
            <person name="Gilroy R."/>
        </authorList>
    </citation>
    <scope>NUCLEOTIDE SEQUENCE</scope>
    <source>
        <strain evidence="4">ChiSjej2B20-13462</strain>
    </source>
</reference>